<dbReference type="GO" id="GO:0003735">
    <property type="term" value="F:structural constituent of ribosome"/>
    <property type="evidence" value="ECO:0007669"/>
    <property type="project" value="InterPro"/>
</dbReference>
<feature type="region of interest" description="Disordered" evidence="4">
    <location>
        <begin position="111"/>
        <end position="151"/>
    </location>
</feature>
<dbReference type="InterPro" id="IPR035980">
    <property type="entry name" value="Ribosomal_bS6_sf"/>
</dbReference>
<dbReference type="PANTHER" id="PTHR21011">
    <property type="entry name" value="MITOCHONDRIAL 28S RIBOSOMAL PROTEIN S6"/>
    <property type="match status" value="1"/>
</dbReference>
<keyword evidence="3" id="KW-0694">RNA-binding</keyword>
<dbReference type="InterPro" id="IPR014717">
    <property type="entry name" value="Transl_elong_EF1B/ribsomal_bS6"/>
</dbReference>
<dbReference type="NCBIfam" id="TIGR00166">
    <property type="entry name" value="S6"/>
    <property type="match status" value="1"/>
</dbReference>
<dbReference type="SUPFAM" id="SSF54995">
    <property type="entry name" value="Ribosomal protein S6"/>
    <property type="match status" value="1"/>
</dbReference>
<dbReference type="InterPro" id="IPR020814">
    <property type="entry name" value="Ribosomal_S6_plastid/chlpt"/>
</dbReference>
<organism evidence="5 6">
    <name type="scientific">Candidatus Zymogenus saltonus</name>
    <dbReference type="NCBI Taxonomy" id="2844893"/>
    <lineage>
        <taxon>Bacteria</taxon>
        <taxon>Deltaproteobacteria</taxon>
        <taxon>Candidatus Zymogenia</taxon>
        <taxon>Candidatus Zymogeniales</taxon>
        <taxon>Candidatus Zymogenaceae</taxon>
        <taxon>Candidatus Zymogenus</taxon>
    </lineage>
</organism>
<dbReference type="CDD" id="cd00473">
    <property type="entry name" value="bS6"/>
    <property type="match status" value="1"/>
</dbReference>
<reference evidence="5" key="2">
    <citation type="submission" date="2021-01" db="EMBL/GenBank/DDBJ databases">
        <authorList>
            <person name="Hahn C.R."/>
            <person name="Youssef N.H."/>
            <person name="Elshahed M."/>
        </authorList>
    </citation>
    <scope>NUCLEOTIDE SEQUENCE</scope>
    <source>
        <strain evidence="5">Zod_Metabat.24</strain>
    </source>
</reference>
<accession>A0A9D8KIA0</accession>
<dbReference type="Pfam" id="PF01250">
    <property type="entry name" value="Ribosomal_S6"/>
    <property type="match status" value="1"/>
</dbReference>
<dbReference type="Gene3D" id="3.30.70.60">
    <property type="match status" value="1"/>
</dbReference>
<reference evidence="5" key="1">
    <citation type="journal article" date="2021" name="Environ. Microbiol.">
        <title>Genomic characterization of three novel Desulfobacterota classes expand the metabolic and phylogenetic diversity of the phylum.</title>
        <authorList>
            <person name="Murphy C.L."/>
            <person name="Biggerstaff J."/>
            <person name="Eichhorn A."/>
            <person name="Ewing E."/>
            <person name="Shahan R."/>
            <person name="Soriano D."/>
            <person name="Stewart S."/>
            <person name="VanMol K."/>
            <person name="Walker R."/>
            <person name="Walters P."/>
            <person name="Elshahed M.S."/>
            <person name="Youssef N.H."/>
        </authorList>
    </citation>
    <scope>NUCLEOTIDE SEQUENCE</scope>
    <source>
        <strain evidence="5">Zod_Metabat.24</strain>
    </source>
</reference>
<sequence length="151" mass="17659">MRTYETIIVLDPDLSDEDNEKVIKKIEGVIESQKGSIVFIDHWGKRKLAYRVKKKFKGDYYRFIYYGSGNIISVLERNLRITEEVYKFLTVKIADEEIEIEPEKIEKLERFEGEDQDVLSPSGFKDIKGDADDMETDEVTGSDDFEEEKED</sequence>
<dbReference type="InterPro" id="IPR000529">
    <property type="entry name" value="Ribosomal_bS6"/>
</dbReference>
<evidence type="ECO:0000256" key="2">
    <source>
        <dbReference type="ARBA" id="ARBA00035294"/>
    </source>
</evidence>
<comment type="similarity">
    <text evidence="1 3">Belongs to the bacterial ribosomal protein bS6 family.</text>
</comment>
<keyword evidence="3" id="KW-0687">Ribonucleoprotein</keyword>
<dbReference type="AlphaFoldDB" id="A0A9D8KIA0"/>
<gene>
    <name evidence="3 5" type="primary">rpsF</name>
    <name evidence="5" type="ORF">JW984_14665</name>
</gene>
<dbReference type="EMBL" id="JAFGIX010000079">
    <property type="protein sequence ID" value="MBN1574437.1"/>
    <property type="molecule type" value="Genomic_DNA"/>
</dbReference>
<dbReference type="GO" id="GO:0006412">
    <property type="term" value="P:translation"/>
    <property type="evidence" value="ECO:0007669"/>
    <property type="project" value="UniProtKB-UniRule"/>
</dbReference>
<evidence type="ECO:0000313" key="5">
    <source>
        <dbReference type="EMBL" id="MBN1574437.1"/>
    </source>
</evidence>
<feature type="compositionally biased region" description="Acidic residues" evidence="4">
    <location>
        <begin position="132"/>
        <end position="151"/>
    </location>
</feature>
<dbReference type="GO" id="GO:0005737">
    <property type="term" value="C:cytoplasm"/>
    <property type="evidence" value="ECO:0007669"/>
    <property type="project" value="UniProtKB-ARBA"/>
</dbReference>
<dbReference type="HAMAP" id="MF_00360">
    <property type="entry name" value="Ribosomal_bS6"/>
    <property type="match status" value="1"/>
</dbReference>
<comment type="caution">
    <text evidence="5">The sequence shown here is derived from an EMBL/GenBank/DDBJ whole genome shotgun (WGS) entry which is preliminary data.</text>
</comment>
<evidence type="ECO:0000256" key="1">
    <source>
        <dbReference type="ARBA" id="ARBA00009512"/>
    </source>
</evidence>
<protein>
    <recommendedName>
        <fullName evidence="2 3">Small ribosomal subunit protein bS6</fullName>
    </recommendedName>
</protein>
<dbReference type="PANTHER" id="PTHR21011:SF1">
    <property type="entry name" value="SMALL RIBOSOMAL SUBUNIT PROTEIN BS6M"/>
    <property type="match status" value="1"/>
</dbReference>
<evidence type="ECO:0000313" key="6">
    <source>
        <dbReference type="Proteomes" id="UP000809273"/>
    </source>
</evidence>
<proteinExistence type="inferred from homology"/>
<comment type="function">
    <text evidence="3">Binds together with bS18 to 16S ribosomal RNA.</text>
</comment>
<evidence type="ECO:0000256" key="4">
    <source>
        <dbReference type="SAM" id="MobiDB-lite"/>
    </source>
</evidence>
<keyword evidence="3" id="KW-0699">rRNA-binding</keyword>
<dbReference type="GO" id="GO:1990904">
    <property type="term" value="C:ribonucleoprotein complex"/>
    <property type="evidence" value="ECO:0007669"/>
    <property type="project" value="UniProtKB-KW"/>
</dbReference>
<dbReference type="GO" id="GO:0070181">
    <property type="term" value="F:small ribosomal subunit rRNA binding"/>
    <property type="evidence" value="ECO:0007669"/>
    <property type="project" value="TreeGrafter"/>
</dbReference>
<dbReference type="Proteomes" id="UP000809273">
    <property type="component" value="Unassembled WGS sequence"/>
</dbReference>
<name>A0A9D8KIA0_9DELT</name>
<evidence type="ECO:0000256" key="3">
    <source>
        <dbReference type="HAMAP-Rule" id="MF_00360"/>
    </source>
</evidence>
<keyword evidence="3 5" id="KW-0689">Ribosomal protein</keyword>
<dbReference type="GO" id="GO:0005840">
    <property type="term" value="C:ribosome"/>
    <property type="evidence" value="ECO:0007669"/>
    <property type="project" value="UniProtKB-KW"/>
</dbReference>